<evidence type="ECO:0000313" key="2">
    <source>
        <dbReference type="EMBL" id="RDL40038.1"/>
    </source>
</evidence>
<reference evidence="2 3" key="1">
    <citation type="journal article" date="2018" name="IMA Fungus">
        <title>IMA Genome-F 9: Draft genome sequence of Annulohypoxylon stygium, Aspergillus mulundensis, Berkeleyomyces basicola (syn. Thielaviopsis basicola), Ceratocystis smalleyi, two Cercospora beticola strains, Coleophoma cylindrospora, Fusarium fracticaudum, Phialophora cf. hyalina, and Morchella septimelata.</title>
        <authorList>
            <person name="Wingfield B.D."/>
            <person name="Bills G.F."/>
            <person name="Dong Y."/>
            <person name="Huang W."/>
            <person name="Nel W.J."/>
            <person name="Swalarsk-Parry B.S."/>
            <person name="Vaghefi N."/>
            <person name="Wilken P.M."/>
            <person name="An Z."/>
            <person name="de Beer Z.W."/>
            <person name="De Vos L."/>
            <person name="Chen L."/>
            <person name="Duong T.A."/>
            <person name="Gao Y."/>
            <person name="Hammerbacher A."/>
            <person name="Kikkert J.R."/>
            <person name="Li Y."/>
            <person name="Li H."/>
            <person name="Li K."/>
            <person name="Li Q."/>
            <person name="Liu X."/>
            <person name="Ma X."/>
            <person name="Naidoo K."/>
            <person name="Pethybridge S.J."/>
            <person name="Sun J."/>
            <person name="Steenkamp E.T."/>
            <person name="van der Nest M.A."/>
            <person name="van Wyk S."/>
            <person name="Wingfield M.J."/>
            <person name="Xiong C."/>
            <person name="Yue Q."/>
            <person name="Zhang X."/>
        </authorList>
    </citation>
    <scope>NUCLEOTIDE SEQUENCE [LARGE SCALE GENOMIC DNA]</scope>
    <source>
        <strain evidence="2 3">BP 5553</strain>
    </source>
</reference>
<organism evidence="2 3">
    <name type="scientific">Venustampulla echinocandica</name>
    <dbReference type="NCBI Taxonomy" id="2656787"/>
    <lineage>
        <taxon>Eukaryota</taxon>
        <taxon>Fungi</taxon>
        <taxon>Dikarya</taxon>
        <taxon>Ascomycota</taxon>
        <taxon>Pezizomycotina</taxon>
        <taxon>Leotiomycetes</taxon>
        <taxon>Helotiales</taxon>
        <taxon>Pleuroascaceae</taxon>
        <taxon>Venustampulla</taxon>
    </lineage>
</organism>
<name>A0A370TX25_9HELO</name>
<feature type="domain" description="SnoaL-like" evidence="1">
    <location>
        <begin position="7"/>
        <end position="119"/>
    </location>
</feature>
<protein>
    <submittedName>
        <fullName evidence="2">NTF2-like protein</fullName>
    </submittedName>
</protein>
<evidence type="ECO:0000313" key="3">
    <source>
        <dbReference type="Proteomes" id="UP000254866"/>
    </source>
</evidence>
<dbReference type="AlphaFoldDB" id="A0A370TX25"/>
<dbReference type="Pfam" id="PF13577">
    <property type="entry name" value="SnoaL_4"/>
    <property type="match status" value="1"/>
</dbReference>
<dbReference type="InterPro" id="IPR032710">
    <property type="entry name" value="NTF2-like_dom_sf"/>
</dbReference>
<proteinExistence type="predicted"/>
<dbReference type="GeneID" id="43592866"/>
<sequence>MKKYSQLAEEAFAEEVTIDYTSLFGGEPYQISGAKQVEMWREQMEGLDSWQHITTSVLIDLPQPGAASKTPQTAQVIANCIVNLKRASAKGDSEIRNGGRYEFEVVRTDNDGNPWRISMLKADLVWFSGNSDVMGGLGKK</sequence>
<comment type="caution">
    <text evidence="2">The sequence shown here is derived from an EMBL/GenBank/DDBJ whole genome shotgun (WGS) entry which is preliminary data.</text>
</comment>
<gene>
    <name evidence="2" type="ORF">BP5553_00017</name>
</gene>
<dbReference type="Proteomes" id="UP000254866">
    <property type="component" value="Unassembled WGS sequence"/>
</dbReference>
<dbReference type="SUPFAM" id="SSF54427">
    <property type="entry name" value="NTF2-like"/>
    <property type="match status" value="1"/>
</dbReference>
<keyword evidence="3" id="KW-1185">Reference proteome</keyword>
<dbReference type="OrthoDB" id="5208229at2759"/>
<dbReference type="InterPro" id="IPR037401">
    <property type="entry name" value="SnoaL-like"/>
</dbReference>
<dbReference type="RefSeq" id="XP_031872694.1">
    <property type="nucleotide sequence ID" value="XM_032008640.1"/>
</dbReference>
<evidence type="ECO:0000259" key="1">
    <source>
        <dbReference type="Pfam" id="PF13577"/>
    </source>
</evidence>
<dbReference type="Gene3D" id="3.10.450.50">
    <property type="match status" value="1"/>
</dbReference>
<accession>A0A370TX25</accession>
<dbReference type="EMBL" id="NPIC01000001">
    <property type="protein sequence ID" value="RDL40038.1"/>
    <property type="molecule type" value="Genomic_DNA"/>
</dbReference>